<dbReference type="RefSeq" id="WP_143342779.1">
    <property type="nucleotide sequence ID" value="NZ_JAGIOO010000001.1"/>
</dbReference>
<proteinExistence type="predicted"/>
<sequence length="134" mass="14376">MLCAASWRLPVLMWMGIPLLVVGSMVGIGGLGLLAVNSDTELFSWTFGAAAAIGVVLSRNVAWHAPWQRTGLRWPYLLALLVVGVALDGREIPSLVAVALGVPCVVLLGYTLKRLRQLDDGCPEAETRDHLIST</sequence>
<evidence type="ECO:0000313" key="3">
    <source>
        <dbReference type="Proteomes" id="UP001519363"/>
    </source>
</evidence>
<keyword evidence="3" id="KW-1185">Reference proteome</keyword>
<organism evidence="2 3">
    <name type="scientific">Crossiella equi</name>
    <dbReference type="NCBI Taxonomy" id="130796"/>
    <lineage>
        <taxon>Bacteria</taxon>
        <taxon>Bacillati</taxon>
        <taxon>Actinomycetota</taxon>
        <taxon>Actinomycetes</taxon>
        <taxon>Pseudonocardiales</taxon>
        <taxon>Pseudonocardiaceae</taxon>
        <taxon>Crossiella</taxon>
    </lineage>
</organism>
<comment type="caution">
    <text evidence="2">The sequence shown here is derived from an EMBL/GenBank/DDBJ whole genome shotgun (WGS) entry which is preliminary data.</text>
</comment>
<evidence type="ECO:0000313" key="2">
    <source>
        <dbReference type="EMBL" id="MBP2476772.1"/>
    </source>
</evidence>
<feature type="transmembrane region" description="Helical" evidence="1">
    <location>
        <begin position="74"/>
        <end position="89"/>
    </location>
</feature>
<keyword evidence="1" id="KW-1133">Transmembrane helix</keyword>
<feature type="transmembrane region" description="Helical" evidence="1">
    <location>
        <begin position="12"/>
        <end position="36"/>
    </location>
</feature>
<evidence type="ECO:0000256" key="1">
    <source>
        <dbReference type="SAM" id="Phobius"/>
    </source>
</evidence>
<keyword evidence="1" id="KW-0812">Transmembrane</keyword>
<dbReference type="EMBL" id="JAGIOO010000001">
    <property type="protein sequence ID" value="MBP2476772.1"/>
    <property type="molecule type" value="Genomic_DNA"/>
</dbReference>
<feature type="transmembrane region" description="Helical" evidence="1">
    <location>
        <begin position="95"/>
        <end position="112"/>
    </location>
</feature>
<dbReference type="Proteomes" id="UP001519363">
    <property type="component" value="Unassembled WGS sequence"/>
</dbReference>
<protein>
    <submittedName>
        <fullName evidence="2">Uncharacterized protein</fullName>
    </submittedName>
</protein>
<gene>
    <name evidence="2" type="ORF">JOF53_005644</name>
</gene>
<reference evidence="2 3" key="1">
    <citation type="submission" date="2021-03" db="EMBL/GenBank/DDBJ databases">
        <title>Sequencing the genomes of 1000 actinobacteria strains.</title>
        <authorList>
            <person name="Klenk H.-P."/>
        </authorList>
    </citation>
    <scope>NUCLEOTIDE SEQUENCE [LARGE SCALE GENOMIC DNA]</scope>
    <source>
        <strain evidence="2 3">DSM 44580</strain>
    </source>
</reference>
<keyword evidence="1" id="KW-0472">Membrane</keyword>
<accession>A0ABS5AK69</accession>
<feature type="transmembrane region" description="Helical" evidence="1">
    <location>
        <begin position="42"/>
        <end position="62"/>
    </location>
</feature>
<name>A0ABS5AK69_9PSEU</name>